<sequence length="90" mass="10317">MTQKADDNINILAFSRRRLLSQSNLSGESEEWPGDYRQGTLRQRFLHHLRSYWDVYRYRKAPQVADRAAAIAGETLATLGFSLSARCPES</sequence>
<accession>A0A7H4LUB1</accession>
<proteinExistence type="predicted"/>
<evidence type="ECO:0000313" key="2">
    <source>
        <dbReference type="Proteomes" id="UP000255050"/>
    </source>
</evidence>
<dbReference type="AlphaFoldDB" id="A0A7H4LUB1"/>
<evidence type="ECO:0000313" key="1">
    <source>
        <dbReference type="EMBL" id="STR39737.1"/>
    </source>
</evidence>
<gene>
    <name evidence="1" type="ORF">NCTC11694_00880</name>
</gene>
<dbReference type="EMBL" id="UGJR01000002">
    <property type="protein sequence ID" value="STR39737.1"/>
    <property type="molecule type" value="Genomic_DNA"/>
</dbReference>
<dbReference type="Proteomes" id="UP000255050">
    <property type="component" value="Unassembled WGS sequence"/>
</dbReference>
<reference evidence="1 2" key="1">
    <citation type="submission" date="2018-06" db="EMBL/GenBank/DDBJ databases">
        <authorList>
            <consortium name="Pathogen Informatics"/>
            <person name="Doyle S."/>
        </authorList>
    </citation>
    <scope>NUCLEOTIDE SEQUENCE [LARGE SCALE GENOMIC DNA]</scope>
    <source>
        <strain evidence="1 2">NCTC11694</strain>
    </source>
</reference>
<comment type="caution">
    <text evidence="1">The sequence shown here is derived from an EMBL/GenBank/DDBJ whole genome shotgun (WGS) entry which is preliminary data.</text>
</comment>
<protein>
    <submittedName>
        <fullName evidence="1">Coenzyme F420-dependent N5,N10-methylene tetrahydromethanopterin reductase</fullName>
    </submittedName>
</protein>
<name>A0A7H4LUB1_9ENTR</name>
<organism evidence="1 2">
    <name type="scientific">Klebsiella michiganensis</name>
    <dbReference type="NCBI Taxonomy" id="1134687"/>
    <lineage>
        <taxon>Bacteria</taxon>
        <taxon>Pseudomonadati</taxon>
        <taxon>Pseudomonadota</taxon>
        <taxon>Gammaproteobacteria</taxon>
        <taxon>Enterobacterales</taxon>
        <taxon>Enterobacteriaceae</taxon>
        <taxon>Klebsiella/Raoultella group</taxon>
        <taxon>Klebsiella</taxon>
    </lineage>
</organism>